<keyword evidence="1" id="KW-1133">Transmembrane helix</keyword>
<dbReference type="GO" id="GO:0016020">
    <property type="term" value="C:membrane"/>
    <property type="evidence" value="ECO:0007669"/>
    <property type="project" value="InterPro"/>
</dbReference>
<feature type="non-terminal residue" evidence="2">
    <location>
        <position position="207"/>
    </location>
</feature>
<dbReference type="EMBL" id="NFKP01000077">
    <property type="protein sequence ID" value="OUP62829.1"/>
    <property type="molecule type" value="Genomic_DNA"/>
</dbReference>
<sequence>MPFDFSQLAPLLWTMGGMVAVFAFIAVFSDSASINGIKSRQVGDGQHGTARWATKKEMENAYLHLPFLPEQWRAGKHLPEKPGLVVGSIPRGKHTTALIDTGDVHCLMIGASGVGKTAHYLYPNLEYACASGISFLVTDTKGDVYRNYGAIAKECYGCRVSVIELRNPTRSDGANMLHLISKYADQYHAHPDDLRARAKMEKYAKIC</sequence>
<keyword evidence="1" id="KW-0812">Transmembrane</keyword>
<dbReference type="InterPro" id="IPR003688">
    <property type="entry name" value="TraG/VirD4"/>
</dbReference>
<evidence type="ECO:0000256" key="1">
    <source>
        <dbReference type="SAM" id="Phobius"/>
    </source>
</evidence>
<dbReference type="SUPFAM" id="SSF52540">
    <property type="entry name" value="P-loop containing nucleoside triphosphate hydrolases"/>
    <property type="match status" value="1"/>
</dbReference>
<name>A0A1Y4M4G9_9FIRM</name>
<accession>A0A1Y4M4G9</accession>
<dbReference type="InterPro" id="IPR027417">
    <property type="entry name" value="P-loop_NTPase"/>
</dbReference>
<gene>
    <name evidence="2" type="ORF">B5F11_20710</name>
</gene>
<reference evidence="3" key="1">
    <citation type="submission" date="2017-04" db="EMBL/GenBank/DDBJ databases">
        <title>Function of individual gut microbiota members based on whole genome sequencing of pure cultures obtained from chicken caecum.</title>
        <authorList>
            <person name="Medvecky M."/>
            <person name="Cejkova D."/>
            <person name="Polansky O."/>
            <person name="Karasova D."/>
            <person name="Kubasova T."/>
            <person name="Cizek A."/>
            <person name="Rychlik I."/>
        </authorList>
    </citation>
    <scope>NUCLEOTIDE SEQUENCE [LARGE SCALE GENOMIC DNA]</scope>
    <source>
        <strain evidence="3">An175</strain>
    </source>
</reference>
<comment type="caution">
    <text evidence="2">The sequence shown here is derived from an EMBL/GenBank/DDBJ whole genome shotgun (WGS) entry which is preliminary data.</text>
</comment>
<proteinExistence type="predicted"/>
<protein>
    <submittedName>
        <fullName evidence="2">Conjugal transfer protein TraG</fullName>
    </submittedName>
</protein>
<evidence type="ECO:0000313" key="3">
    <source>
        <dbReference type="Proteomes" id="UP000196386"/>
    </source>
</evidence>
<evidence type="ECO:0000313" key="2">
    <source>
        <dbReference type="EMBL" id="OUP62829.1"/>
    </source>
</evidence>
<dbReference type="AlphaFoldDB" id="A0A1Y4M4G9"/>
<keyword evidence="1" id="KW-0472">Membrane</keyword>
<dbReference type="Proteomes" id="UP000196386">
    <property type="component" value="Unassembled WGS sequence"/>
</dbReference>
<dbReference type="Pfam" id="PF02534">
    <property type="entry name" value="T4SS-DNA_transf"/>
    <property type="match status" value="1"/>
</dbReference>
<organism evidence="2 3">
    <name type="scientific">Anaerotruncus colihominis</name>
    <dbReference type="NCBI Taxonomy" id="169435"/>
    <lineage>
        <taxon>Bacteria</taxon>
        <taxon>Bacillati</taxon>
        <taxon>Bacillota</taxon>
        <taxon>Clostridia</taxon>
        <taxon>Eubacteriales</taxon>
        <taxon>Oscillospiraceae</taxon>
        <taxon>Anaerotruncus</taxon>
    </lineage>
</organism>
<feature type="transmembrane region" description="Helical" evidence="1">
    <location>
        <begin position="12"/>
        <end position="29"/>
    </location>
</feature>
<dbReference type="CDD" id="cd01127">
    <property type="entry name" value="TrwB_TraG_TraD_VirD4"/>
    <property type="match status" value="1"/>
</dbReference>